<gene>
    <name evidence="2" type="ORF">GT565_08025</name>
</gene>
<evidence type="ECO:0000313" key="2">
    <source>
        <dbReference type="EMBL" id="MZK18056.1"/>
    </source>
</evidence>
<sequence length="637" mass="73817">MWKWKVTKEKIMWSFRKITSIEEPVFNNTLEKFYNLGIEGLVRENIQNSLDGKLPDSELPVKVIINTGTITDSDIPGIEEVKNHIISLKGQNAYTVETINHMKKEMQKREVPYISFEDCNTKGLVGAEHGEKFQEGDTWGVYAYKKGVHFTEEDSELESLRGGSHGVGKIACNAASDIHMMFFANCDSKGKQHIGGTIQLIEHTLNNTNYRSSGYFTKEKGDVYYPYENNFGTIFEKNTRGLKIIIPYLRKQYLGEENVVRAVCDNFFVAILEKQLIVDVNGKSINEETILDIISDVVYYPEQNLTEIKQNFTPLYIDSYINKEPFTVEISDIRKKYNFKLFLRYSENIKKARVAIVRGIGMKIEDKKVKRFVNSPFNGVLIPMSSEEDYFLKSLENESHTNLTCDHIKDPQIQKNAKRFLNNIDKELGVIFNEILKSKNPVDGKIDTSEVIYSTERSFRKELSKETSTVQLTKGNKDSEKNLVKLKTNSKKNQKKKEEKEKKRKLREIIRRVRKKDGEDSEKKRVRYPMHPEDVKRVVLNGEERLLFNFNNIVQYENETICDISMGLIDGTGKAYETEFEVSKNYLEIWDKGKNKKCQVDKNIIKDVSIVNGKVDLKMRTTDKFNDSLKFIYYVEV</sequence>
<dbReference type="AlphaFoldDB" id="A0A845KMU4"/>
<keyword evidence="1" id="KW-0175">Coiled coil</keyword>
<reference evidence="2 3" key="1">
    <citation type="journal article" date="2019" name="Nat. Med.">
        <title>A library of human gut bacterial isolates paired with longitudinal multiomics data enables mechanistic microbiome research.</title>
        <authorList>
            <person name="Poyet M."/>
            <person name="Groussin M."/>
            <person name="Gibbons S.M."/>
            <person name="Avila-Pacheco J."/>
            <person name="Jiang X."/>
            <person name="Kearney S.M."/>
            <person name="Perrotta A.R."/>
            <person name="Berdy B."/>
            <person name="Zhao S."/>
            <person name="Lieberman T.D."/>
            <person name="Swanson P.K."/>
            <person name="Smith M."/>
            <person name="Roesemann S."/>
            <person name="Alexander J.E."/>
            <person name="Rich S.A."/>
            <person name="Livny J."/>
            <person name="Vlamakis H."/>
            <person name="Clish C."/>
            <person name="Bullock K."/>
            <person name="Deik A."/>
            <person name="Scott J."/>
            <person name="Pierce K.A."/>
            <person name="Xavier R.J."/>
            <person name="Alm E.J."/>
        </authorList>
    </citation>
    <scope>NUCLEOTIDE SEQUENCE [LARGE SCALE GENOMIC DNA]</scope>
    <source>
        <strain evidence="2 3">BIOML-A7</strain>
    </source>
</reference>
<proteinExistence type="predicted"/>
<accession>A0A845KMU4</accession>
<dbReference type="Proteomes" id="UP000446719">
    <property type="component" value="Unassembled WGS sequence"/>
</dbReference>
<evidence type="ECO:0000256" key="1">
    <source>
        <dbReference type="SAM" id="Coils"/>
    </source>
</evidence>
<dbReference type="EMBL" id="WWSB01000008">
    <property type="protein sequence ID" value="MZK18056.1"/>
    <property type="molecule type" value="Genomic_DNA"/>
</dbReference>
<comment type="caution">
    <text evidence="2">The sequence shown here is derived from an EMBL/GenBank/DDBJ whole genome shotgun (WGS) entry which is preliminary data.</text>
</comment>
<protein>
    <submittedName>
        <fullName evidence="2">Uncharacterized protein</fullName>
    </submittedName>
</protein>
<organism evidence="2 3">
    <name type="scientific">Dorea longicatena</name>
    <dbReference type="NCBI Taxonomy" id="88431"/>
    <lineage>
        <taxon>Bacteria</taxon>
        <taxon>Bacillati</taxon>
        <taxon>Bacillota</taxon>
        <taxon>Clostridia</taxon>
        <taxon>Lachnospirales</taxon>
        <taxon>Lachnospiraceae</taxon>
        <taxon>Dorea</taxon>
    </lineage>
</organism>
<evidence type="ECO:0000313" key="3">
    <source>
        <dbReference type="Proteomes" id="UP000446719"/>
    </source>
</evidence>
<feature type="coiled-coil region" evidence="1">
    <location>
        <begin position="483"/>
        <end position="516"/>
    </location>
</feature>
<name>A0A845KMU4_9FIRM</name>